<evidence type="ECO:0000256" key="1">
    <source>
        <dbReference type="ARBA" id="ARBA00022741"/>
    </source>
</evidence>
<keyword evidence="6" id="KW-1185">Reference proteome</keyword>
<reference evidence="5 6" key="1">
    <citation type="submission" date="2016-07" db="EMBL/GenBank/DDBJ databases">
        <authorList>
            <person name="Townsley L."/>
            <person name="Shank E.A."/>
        </authorList>
    </citation>
    <scope>NUCLEOTIDE SEQUENCE [LARGE SCALE GENOMIC DNA]</scope>
    <source>
        <strain evidence="5 6">CH01</strain>
    </source>
</reference>
<dbReference type="Proteomes" id="UP000094580">
    <property type="component" value="Unassembled WGS sequence"/>
</dbReference>
<feature type="domain" description="Carboxyltransferase" evidence="4">
    <location>
        <begin position="26"/>
        <end position="301"/>
    </location>
</feature>
<dbReference type="PANTHER" id="PTHR43309:SF5">
    <property type="entry name" value="5-OXOPROLINASE SUBUNIT C"/>
    <property type="match status" value="1"/>
</dbReference>
<dbReference type="Pfam" id="PF02626">
    <property type="entry name" value="CT_A_B"/>
    <property type="match status" value="1"/>
</dbReference>
<dbReference type="EMBL" id="MDKC01000002">
    <property type="protein sequence ID" value="ODG93523.1"/>
    <property type="molecule type" value="Genomic_DNA"/>
</dbReference>
<evidence type="ECO:0000256" key="2">
    <source>
        <dbReference type="ARBA" id="ARBA00022801"/>
    </source>
</evidence>
<dbReference type="InterPro" id="IPR052708">
    <property type="entry name" value="PxpC"/>
</dbReference>
<accession>A0ABX2ZVD7</accession>
<dbReference type="Gene3D" id="2.40.100.10">
    <property type="entry name" value="Cyclophilin-like"/>
    <property type="match status" value="1"/>
</dbReference>
<evidence type="ECO:0000313" key="5">
    <source>
        <dbReference type="EMBL" id="ODG93523.1"/>
    </source>
</evidence>
<keyword evidence="2" id="KW-0378">Hydrolase</keyword>
<sequence length="314" mass="34880">MKELFEVLQRGVSISIQDNGRNGFRHLGIPVSGAMDKLAYQIGNLLLGNKFNASSIEIAIGGTVLKALNQCSIVITGGNLKPTINGKFVEMYKIMDLEKGEILTFNGGNNGVYSYISVPGGITSECHFESQSSYEPASLGLIVKKGTIIYGSRTTYKLVKNGLKHEFIPNYHKHNLVHFIKSSHFEKIHHQIKTQILSEPLTVGTFNRMGMYLNSKNANLEQFDSNILSEGTTFGTIQILPSGEPIILLADSQTTGGYATLGTVIYSDLWKLVQMQQGNTIQLIPVDVDEARLLNIRLHLFLNYLQIECRNKER</sequence>
<evidence type="ECO:0000259" key="4">
    <source>
        <dbReference type="SMART" id="SM00797"/>
    </source>
</evidence>
<organism evidence="5 6">
    <name type="scientific">Gottfriedia luciferensis</name>
    <dbReference type="NCBI Taxonomy" id="178774"/>
    <lineage>
        <taxon>Bacteria</taxon>
        <taxon>Bacillati</taxon>
        <taxon>Bacillota</taxon>
        <taxon>Bacilli</taxon>
        <taxon>Bacillales</taxon>
        <taxon>Bacillaceae</taxon>
        <taxon>Gottfriedia</taxon>
    </lineage>
</organism>
<evidence type="ECO:0000256" key="3">
    <source>
        <dbReference type="ARBA" id="ARBA00022840"/>
    </source>
</evidence>
<dbReference type="SMART" id="SM00797">
    <property type="entry name" value="AHS2"/>
    <property type="match status" value="1"/>
</dbReference>
<name>A0ABX2ZVD7_9BACI</name>
<keyword evidence="3" id="KW-0067">ATP-binding</keyword>
<dbReference type="PANTHER" id="PTHR43309">
    <property type="entry name" value="5-OXOPROLINASE SUBUNIT C"/>
    <property type="match status" value="1"/>
</dbReference>
<keyword evidence="1" id="KW-0547">Nucleotide-binding</keyword>
<gene>
    <name evidence="5" type="ORF">BED47_04375</name>
</gene>
<protein>
    <recommendedName>
        <fullName evidence="4">Carboxyltransferase domain-containing protein</fullName>
    </recommendedName>
</protein>
<dbReference type="InterPro" id="IPR003778">
    <property type="entry name" value="CT_A_B"/>
</dbReference>
<comment type="caution">
    <text evidence="5">The sequence shown here is derived from an EMBL/GenBank/DDBJ whole genome shotgun (WGS) entry which is preliminary data.</text>
</comment>
<dbReference type="InterPro" id="IPR029000">
    <property type="entry name" value="Cyclophilin-like_dom_sf"/>
</dbReference>
<proteinExistence type="predicted"/>
<evidence type="ECO:0000313" key="6">
    <source>
        <dbReference type="Proteomes" id="UP000094580"/>
    </source>
</evidence>
<dbReference type="SUPFAM" id="SSF50891">
    <property type="entry name" value="Cyclophilin-like"/>
    <property type="match status" value="1"/>
</dbReference>
<dbReference type="RefSeq" id="WP_069032577.1">
    <property type="nucleotide sequence ID" value="NZ_MDKC01000002.1"/>
</dbReference>